<dbReference type="Proteomes" id="UP000815677">
    <property type="component" value="Unassembled WGS sequence"/>
</dbReference>
<evidence type="ECO:0000313" key="2">
    <source>
        <dbReference type="Proteomes" id="UP000815677"/>
    </source>
</evidence>
<name>A0ABQ0L6J5_MYCCL</name>
<keyword evidence="2" id="KW-1185">Reference proteome</keyword>
<protein>
    <submittedName>
        <fullName evidence="1">Uncharacterized protein</fullName>
    </submittedName>
</protein>
<gene>
    <name evidence="1" type="ORF">MCHLO_04289</name>
</gene>
<reference evidence="1" key="1">
    <citation type="submission" date="2014-09" db="EMBL/GenBank/DDBJ databases">
        <title>Genome sequence of the luminous mushroom Mycena chlorophos for searching fungal bioluminescence genes.</title>
        <authorList>
            <person name="Tanaka Y."/>
            <person name="Kasuga D."/>
            <person name="Oba Y."/>
            <person name="Hase S."/>
            <person name="Sato K."/>
            <person name="Oba Y."/>
            <person name="Sakakibara Y."/>
        </authorList>
    </citation>
    <scope>NUCLEOTIDE SEQUENCE</scope>
</reference>
<accession>A0ABQ0L6J5</accession>
<evidence type="ECO:0000313" key="1">
    <source>
        <dbReference type="EMBL" id="GAT46790.1"/>
    </source>
</evidence>
<proteinExistence type="predicted"/>
<sequence>MSSSSGPHDIPSLIRTMFDWESLSSHALGAISVTTTTPEPTPCRVPPCIDILGAQAPPPTAARYESLPDHLRLRLRYTNVRHLLADDEADSWCVWVAFSQMVLIAALRLDRQRALFQGLDSATLALHMLSLSDAIHLLMHTAISTTHDTLLYRIHTNTGDLHLFAALRPETRSVVRTLRAFATRFADMTDNVFGGLDWSNTAAVGSIVLSCVVDGRVGGPSWAEGWTMDTAVELVIHGLDASGAVKKLQHICACYAANTTGATIYWQSLHCVSLLSDGGPRVEVSLALPESIDRYLLDETTDAHAMCWDGSRVRLTPVAVRSLEGPRSLHLRECAHYFPVSANRFTTGLVRDSRRNFATEYLNFSIFAPAIQGFSLRISEPQLNQMGLSAAPTCARANRLKRRTATVAVESALRDHDTATFPLNGLIEWEDGTNDRLPTAFLNSGWQMYRYSHLITWALANEVELTGSFRHVDGLMQHRLWREAGTLPVDPVKVGDLWKNHELRWLLLVESGFATGWFVFNDRLTPQLRVGQAFVDMAMSEPFVLPLIIPSTLYDSISTFLSLTYHVPQVPPFLLHTIGAVGPYSAPEDRPFPLFVKWEISSIYWRQRDVRVDRIWHVLLAFRGLLNEVGNWTDSDAAEFLQKRASATQERLILTLV</sequence>
<dbReference type="EMBL" id="DF842776">
    <property type="protein sequence ID" value="GAT46790.1"/>
    <property type="molecule type" value="Genomic_DNA"/>
</dbReference>
<organism evidence="1 2">
    <name type="scientific">Mycena chlorophos</name>
    <name type="common">Agaric fungus</name>
    <name type="synonym">Agaricus chlorophos</name>
    <dbReference type="NCBI Taxonomy" id="658473"/>
    <lineage>
        <taxon>Eukaryota</taxon>
        <taxon>Fungi</taxon>
        <taxon>Dikarya</taxon>
        <taxon>Basidiomycota</taxon>
        <taxon>Agaricomycotina</taxon>
        <taxon>Agaricomycetes</taxon>
        <taxon>Agaricomycetidae</taxon>
        <taxon>Agaricales</taxon>
        <taxon>Marasmiineae</taxon>
        <taxon>Mycenaceae</taxon>
        <taxon>Mycena</taxon>
    </lineage>
</organism>